<protein>
    <submittedName>
        <fullName evidence="2">Uncharacterized protein</fullName>
    </submittedName>
</protein>
<reference evidence="2" key="2">
    <citation type="submission" date="2020-09" db="EMBL/GenBank/DDBJ databases">
        <authorList>
            <person name="Sun Q."/>
            <person name="Zhou Y."/>
        </authorList>
    </citation>
    <scope>NUCLEOTIDE SEQUENCE</scope>
    <source>
        <strain evidence="2">CGMCC 1.15152</strain>
    </source>
</reference>
<evidence type="ECO:0000313" key="3">
    <source>
        <dbReference type="Proteomes" id="UP000633205"/>
    </source>
</evidence>
<comment type="caution">
    <text evidence="2">The sequence shown here is derived from an EMBL/GenBank/DDBJ whole genome shotgun (WGS) entry which is preliminary data.</text>
</comment>
<keyword evidence="3" id="KW-1185">Reference proteome</keyword>
<sequence length="103" mass="11766">MLSFPHESTYHQGRGEQVAIRRSRDQRHAFERRNCLSKVLLEEIEDENNGPATRRSALERFDEILSVVNASIPRAASSFALARFPCGSDIIDHKCDETHARDE</sequence>
<dbReference type="EMBL" id="BMHO01000001">
    <property type="protein sequence ID" value="GGD39731.1"/>
    <property type="molecule type" value="Genomic_DNA"/>
</dbReference>
<organism evidence="2 3">
    <name type="scientific">Microbacterium faecale</name>
    <dbReference type="NCBI Taxonomy" id="1804630"/>
    <lineage>
        <taxon>Bacteria</taxon>
        <taxon>Bacillati</taxon>
        <taxon>Actinomycetota</taxon>
        <taxon>Actinomycetes</taxon>
        <taxon>Micrococcales</taxon>
        <taxon>Microbacteriaceae</taxon>
        <taxon>Microbacterium</taxon>
    </lineage>
</organism>
<proteinExistence type="predicted"/>
<feature type="region of interest" description="Disordered" evidence="1">
    <location>
        <begin position="1"/>
        <end position="22"/>
    </location>
</feature>
<dbReference type="AlphaFoldDB" id="A0A916YDY8"/>
<accession>A0A916YDY8</accession>
<evidence type="ECO:0000256" key="1">
    <source>
        <dbReference type="SAM" id="MobiDB-lite"/>
    </source>
</evidence>
<evidence type="ECO:0000313" key="2">
    <source>
        <dbReference type="EMBL" id="GGD39731.1"/>
    </source>
</evidence>
<gene>
    <name evidence="2" type="ORF">GCM10010915_20620</name>
</gene>
<dbReference type="Proteomes" id="UP000633205">
    <property type="component" value="Unassembled WGS sequence"/>
</dbReference>
<name>A0A916YDY8_9MICO</name>
<reference evidence="2" key="1">
    <citation type="journal article" date="2014" name="Int. J. Syst. Evol. Microbiol.">
        <title>Complete genome sequence of Corynebacterium casei LMG S-19264T (=DSM 44701T), isolated from a smear-ripened cheese.</title>
        <authorList>
            <consortium name="US DOE Joint Genome Institute (JGI-PGF)"/>
            <person name="Walter F."/>
            <person name="Albersmeier A."/>
            <person name="Kalinowski J."/>
            <person name="Ruckert C."/>
        </authorList>
    </citation>
    <scope>NUCLEOTIDE SEQUENCE</scope>
    <source>
        <strain evidence="2">CGMCC 1.15152</strain>
    </source>
</reference>